<dbReference type="EMBL" id="OA574370">
    <property type="protein sequence ID" value="CAD7205208.1"/>
    <property type="molecule type" value="Genomic_DNA"/>
</dbReference>
<gene>
    <name evidence="1" type="ORF">TDIB3V08_LOCUS11362</name>
</gene>
<evidence type="ECO:0000313" key="1">
    <source>
        <dbReference type="EMBL" id="CAD7205208.1"/>
    </source>
</evidence>
<sequence length="181" mass="20412">MIFEELVEMWSVSSSTPPGSADVPGVRSGVNLFLVSLSQAALEQVQSNLAPYLSITGYTATGPEQLCSFMLLRYFGAVVQDRQIGCRREGITGDSCVHASHLRCWNKLTLNWPWIEMPPVVRETLLMCLKLMPIRHFYQTNSLTNISFPLFILPRVFTFDYPSLGVGNIFFNITTNVLTWK</sequence>
<name>A0A7R8VYU9_TIMDO</name>
<reference evidence="1" key="1">
    <citation type="submission" date="2020-11" db="EMBL/GenBank/DDBJ databases">
        <authorList>
            <person name="Tran Van P."/>
        </authorList>
    </citation>
    <scope>NUCLEOTIDE SEQUENCE</scope>
</reference>
<organism evidence="1">
    <name type="scientific">Timema douglasi</name>
    <name type="common">Walking stick</name>
    <dbReference type="NCBI Taxonomy" id="61478"/>
    <lineage>
        <taxon>Eukaryota</taxon>
        <taxon>Metazoa</taxon>
        <taxon>Ecdysozoa</taxon>
        <taxon>Arthropoda</taxon>
        <taxon>Hexapoda</taxon>
        <taxon>Insecta</taxon>
        <taxon>Pterygota</taxon>
        <taxon>Neoptera</taxon>
        <taxon>Polyneoptera</taxon>
        <taxon>Phasmatodea</taxon>
        <taxon>Timematodea</taxon>
        <taxon>Timematoidea</taxon>
        <taxon>Timematidae</taxon>
        <taxon>Timema</taxon>
    </lineage>
</organism>
<accession>A0A7R8VYU9</accession>
<proteinExistence type="predicted"/>
<dbReference type="AlphaFoldDB" id="A0A7R8VYU9"/>
<protein>
    <submittedName>
        <fullName evidence="1">Uncharacterized protein</fullName>
    </submittedName>
</protein>